<proteinExistence type="predicted"/>
<dbReference type="AlphaFoldDB" id="A0A0F9S1G8"/>
<dbReference type="EMBL" id="LAZR01000678">
    <property type="protein sequence ID" value="KKN60929.1"/>
    <property type="molecule type" value="Genomic_DNA"/>
</dbReference>
<organism evidence="1">
    <name type="scientific">marine sediment metagenome</name>
    <dbReference type="NCBI Taxonomy" id="412755"/>
    <lineage>
        <taxon>unclassified sequences</taxon>
        <taxon>metagenomes</taxon>
        <taxon>ecological metagenomes</taxon>
    </lineage>
</organism>
<protein>
    <submittedName>
        <fullName evidence="1">Uncharacterized protein</fullName>
    </submittedName>
</protein>
<name>A0A0F9S1G8_9ZZZZ</name>
<accession>A0A0F9S1G8</accession>
<gene>
    <name evidence="1" type="ORF">LCGC14_0527280</name>
</gene>
<reference evidence="1" key="1">
    <citation type="journal article" date="2015" name="Nature">
        <title>Complex archaea that bridge the gap between prokaryotes and eukaryotes.</title>
        <authorList>
            <person name="Spang A."/>
            <person name="Saw J.H."/>
            <person name="Jorgensen S.L."/>
            <person name="Zaremba-Niedzwiedzka K."/>
            <person name="Martijn J."/>
            <person name="Lind A.E."/>
            <person name="van Eijk R."/>
            <person name="Schleper C."/>
            <person name="Guy L."/>
            <person name="Ettema T.J."/>
        </authorList>
    </citation>
    <scope>NUCLEOTIDE SEQUENCE</scope>
</reference>
<evidence type="ECO:0000313" key="1">
    <source>
        <dbReference type="EMBL" id="KKN60929.1"/>
    </source>
</evidence>
<comment type="caution">
    <text evidence="1">The sequence shown here is derived from an EMBL/GenBank/DDBJ whole genome shotgun (WGS) entry which is preliminary data.</text>
</comment>
<sequence>MDLLSRAPWIPGKYYSTKVIMVIKAPKGKCHIVEADSEKRLDTQCKAVQAFMEEHKNG</sequence>